<accession>A0A183ADL7</accession>
<feature type="region of interest" description="Disordered" evidence="2">
    <location>
        <begin position="306"/>
        <end position="332"/>
    </location>
</feature>
<keyword evidence="1" id="KW-0175">Coiled coil</keyword>
<dbReference type="EMBL" id="UZAN01041900">
    <property type="protein sequence ID" value="VDP74406.1"/>
    <property type="molecule type" value="Genomic_DNA"/>
</dbReference>
<keyword evidence="4" id="KW-1185">Reference proteome</keyword>
<feature type="region of interest" description="Disordered" evidence="2">
    <location>
        <begin position="183"/>
        <end position="233"/>
    </location>
</feature>
<reference evidence="3 4" key="2">
    <citation type="submission" date="2018-11" db="EMBL/GenBank/DDBJ databases">
        <authorList>
            <consortium name="Pathogen Informatics"/>
        </authorList>
    </citation>
    <scope>NUCLEOTIDE SEQUENCE [LARGE SCALE GENOMIC DNA]</scope>
    <source>
        <strain evidence="3 4">Egypt</strain>
    </source>
</reference>
<evidence type="ECO:0000256" key="2">
    <source>
        <dbReference type="SAM" id="MobiDB-lite"/>
    </source>
</evidence>
<reference evidence="5" key="1">
    <citation type="submission" date="2016-06" db="UniProtKB">
        <authorList>
            <consortium name="WormBaseParasite"/>
        </authorList>
    </citation>
    <scope>IDENTIFICATION</scope>
</reference>
<feature type="coiled-coil region" evidence="1">
    <location>
        <begin position="270"/>
        <end position="297"/>
    </location>
</feature>
<feature type="region of interest" description="Disordered" evidence="2">
    <location>
        <begin position="1"/>
        <end position="22"/>
    </location>
</feature>
<dbReference type="WBParaSite" id="ECPE_0000506401-mRNA-1">
    <property type="protein sequence ID" value="ECPE_0000506401-mRNA-1"/>
    <property type="gene ID" value="ECPE_0000506401"/>
</dbReference>
<dbReference type="AlphaFoldDB" id="A0A183ADL7"/>
<feature type="compositionally biased region" description="Polar residues" evidence="2">
    <location>
        <begin position="312"/>
        <end position="332"/>
    </location>
</feature>
<evidence type="ECO:0000313" key="3">
    <source>
        <dbReference type="EMBL" id="VDP74406.1"/>
    </source>
</evidence>
<gene>
    <name evidence="3" type="ORF">ECPE_LOCUS5052</name>
</gene>
<evidence type="ECO:0000313" key="5">
    <source>
        <dbReference type="WBParaSite" id="ECPE_0000506401-mRNA-1"/>
    </source>
</evidence>
<protein>
    <submittedName>
        <fullName evidence="5">CKAP2_C domain-containing protein</fullName>
    </submittedName>
</protein>
<name>A0A183ADL7_9TREM</name>
<sequence>MPPEVEELERAVTETSATGSEGPVTPKRAFCLLFHCYQRQGGSVIQFIRDLRTMNRSSSPLLDHAGSTLEALVNSTDSPKSTHLSPGFHFDCDFRPDKNPQYKLCRGLYKSRRSKVTSASDSCQNSDLTPKKTLMNTVEEHELYSSGHQWLNEARRRRTSAPVSGIHSSSNSHDLRPRFELATPLKRARHEEHSPTESSLRSTKKARLSEPQTEHVRRLQSSTSMKKGKLRSKIKRARCVDTVQSVKQSLLPDLWHPRLIDQKLSPSLLLASVESKLEETRRQTLEFRRNLDELRKKLDRNPVKSVGASACDSLQTDKPNQPSTSVTTQFTSQHTPLSDRKLWHLTSLFDQPEAPTWKAMLAICGLDRTPDSTSSIHDQLMTQIEQLAHSDSRVSIYLILLSWLEHCSNGKICEKQPTWETLLDLFRKNGYKKFANHCATRVDSIKPW</sequence>
<proteinExistence type="predicted"/>
<dbReference type="Proteomes" id="UP000272942">
    <property type="component" value="Unassembled WGS sequence"/>
</dbReference>
<evidence type="ECO:0000313" key="4">
    <source>
        <dbReference type="Proteomes" id="UP000272942"/>
    </source>
</evidence>
<evidence type="ECO:0000256" key="1">
    <source>
        <dbReference type="SAM" id="Coils"/>
    </source>
</evidence>
<organism evidence="5">
    <name type="scientific">Echinostoma caproni</name>
    <dbReference type="NCBI Taxonomy" id="27848"/>
    <lineage>
        <taxon>Eukaryota</taxon>
        <taxon>Metazoa</taxon>
        <taxon>Spiralia</taxon>
        <taxon>Lophotrochozoa</taxon>
        <taxon>Platyhelminthes</taxon>
        <taxon>Trematoda</taxon>
        <taxon>Digenea</taxon>
        <taxon>Plagiorchiida</taxon>
        <taxon>Echinostomata</taxon>
        <taxon>Echinostomatoidea</taxon>
        <taxon>Echinostomatidae</taxon>
        <taxon>Echinostoma</taxon>
    </lineage>
</organism>
<dbReference type="OrthoDB" id="6253857at2759"/>